<evidence type="ECO:0000256" key="2">
    <source>
        <dbReference type="SAM" id="Phobius"/>
    </source>
</evidence>
<dbReference type="VEuPathDB" id="CryptoDB:Cvel_5459"/>
<reference evidence="3" key="1">
    <citation type="submission" date="2014-11" db="EMBL/GenBank/DDBJ databases">
        <authorList>
            <person name="Otto D Thomas"/>
            <person name="Naeem Raeece"/>
        </authorList>
    </citation>
    <scope>NUCLEOTIDE SEQUENCE</scope>
</reference>
<accession>A0A0G4GZS0</accession>
<feature type="region of interest" description="Disordered" evidence="1">
    <location>
        <begin position="597"/>
        <end position="737"/>
    </location>
</feature>
<feature type="compositionally biased region" description="Basic residues" evidence="1">
    <location>
        <begin position="625"/>
        <end position="635"/>
    </location>
</feature>
<evidence type="ECO:0000256" key="1">
    <source>
        <dbReference type="SAM" id="MobiDB-lite"/>
    </source>
</evidence>
<evidence type="ECO:0000313" key="3">
    <source>
        <dbReference type="EMBL" id="CEM36681.1"/>
    </source>
</evidence>
<proteinExistence type="predicted"/>
<name>A0A0G4GZS0_9ALVE</name>
<keyword evidence="2" id="KW-0472">Membrane</keyword>
<keyword evidence="2" id="KW-1133">Transmembrane helix</keyword>
<dbReference type="AlphaFoldDB" id="A0A0G4GZS0"/>
<organism evidence="3">
    <name type="scientific">Chromera velia CCMP2878</name>
    <dbReference type="NCBI Taxonomy" id="1169474"/>
    <lineage>
        <taxon>Eukaryota</taxon>
        <taxon>Sar</taxon>
        <taxon>Alveolata</taxon>
        <taxon>Colpodellida</taxon>
        <taxon>Chromeraceae</taxon>
        <taxon>Chromera</taxon>
    </lineage>
</organism>
<gene>
    <name evidence="3" type="ORF">Cvel_5459</name>
</gene>
<feature type="transmembrane region" description="Helical" evidence="2">
    <location>
        <begin position="373"/>
        <end position="402"/>
    </location>
</feature>
<protein>
    <submittedName>
        <fullName evidence="3">Uncharacterized protein</fullName>
    </submittedName>
</protein>
<feature type="region of interest" description="Disordered" evidence="1">
    <location>
        <begin position="519"/>
        <end position="552"/>
    </location>
</feature>
<feature type="compositionally biased region" description="Basic residues" evidence="1">
    <location>
        <begin position="525"/>
        <end position="534"/>
    </location>
</feature>
<sequence length="737" mass="81185">MNSKAVSVFAALWGLLCVGCGVYMVIFSEKLEDVERKQQVAAEVTLMTESLQDWEFIHIHNMKEGVASFKTKKYTGDDLVEYEDEKKFEVDDSLLWLDDSRIGTWVGAAHYIFANINTTIGGADSFSVQIQAQKGSSTTSTIKSQTVPFATDYAFPLTHADQKCYTSKPSSLRVPQLIGCYYEEAETDTQKACESSFGEGYYEYAIVKVEQVLVEGASKMVYQVQCVMEALLNELCVPVQVNEEGTMFKLSDAKGCQHPFDGSNSSYASYIPTSQASTQGAYVKVVSDSDPTILLNTIAYGGHVLPPNLKPDGLPVETAKKLRDPSSHFSSDPTTTGEVVYIDDPSYSSTEIRHAHQKSLEPFQVTMKYDRDFLILTTEAFGILIAILGGLILVSCLALLLLPGELEKCWRSSLKAGIVRLRTREYLRRAWEDRASELQMLQNEANPPNVYRDFAATRDKDPFRNLNPEFLHSRSRADRFNDSEMDMDTQSNRYYRSADGRDREMEGDLTAGDVLQDMQTVRSGGARRKKSSRSRRIEEEEEELGEAMGEGEGMMLAEEGEEDDETEGGMLFGGGERSEVGAGWDAGTLHTGVGASTIISQMMKEPGGPGGYAGGEGDEAESSSRKSKKKKKKRSKETDGQSERGETASEWEREGEGEDRPINHGQEGGEGEEGDNMTEKSGKSGRSKKSKKEKKMKKSKSRDGKSDAGSSIWAGSEGERANAGLDAGFAPASSFEQ</sequence>
<feature type="compositionally biased region" description="Basic residues" evidence="1">
    <location>
        <begin position="683"/>
        <end position="700"/>
    </location>
</feature>
<keyword evidence="2" id="KW-0812">Transmembrane</keyword>
<feature type="compositionally biased region" description="Basic and acidic residues" evidence="1">
    <location>
        <begin position="636"/>
        <end position="662"/>
    </location>
</feature>
<dbReference type="EMBL" id="CDMZ01001724">
    <property type="protein sequence ID" value="CEM36681.1"/>
    <property type="molecule type" value="Genomic_DNA"/>
</dbReference>
<feature type="transmembrane region" description="Helical" evidence="2">
    <location>
        <begin position="6"/>
        <end position="27"/>
    </location>
</feature>